<gene>
    <name evidence="1" type="ORF">ATO9_18025</name>
</gene>
<dbReference type="eggNOG" id="ENOG502Z86Q">
    <property type="taxonomic scope" value="Bacteria"/>
</dbReference>
<dbReference type="InterPro" id="IPR029044">
    <property type="entry name" value="Nucleotide-diphossugar_trans"/>
</dbReference>
<protein>
    <recommendedName>
        <fullName evidence="3">Rhamnosyl transferase</fullName>
    </recommendedName>
</protein>
<dbReference type="OrthoDB" id="9771846at2"/>
<organism evidence="1 2">
    <name type="scientific">Pseudooceanicola atlanticus</name>
    <dbReference type="NCBI Taxonomy" id="1461694"/>
    <lineage>
        <taxon>Bacteria</taxon>
        <taxon>Pseudomonadati</taxon>
        <taxon>Pseudomonadota</taxon>
        <taxon>Alphaproteobacteria</taxon>
        <taxon>Rhodobacterales</taxon>
        <taxon>Paracoccaceae</taxon>
        <taxon>Pseudooceanicola</taxon>
    </lineage>
</organism>
<dbReference type="STRING" id="1461694.ATO9_18025"/>
<sequence>MQVIGLCRFSYPALGGFQVMHDSVGDRSAYLYDPARMEERFRYFEAFTLPSLRAQTDPDFTFVIVVGDNLPVEDGNRLFDLVEDIPQVVIQEHAPGPHRDVMKEAINAVRQHDSATLQFRLDDDDAVGRDFVARLRQEGEKRADALKGNRHLAIDFRNGFIAAPGPEGIHAMSTARKFMTAGLAVAFEPRVRSTVMNYSHVKLGRFMSCFHVGGPPMYVRGHNRWNDSRQAEGVEPEDLSLLDAEGEALFQDRFGINADRVREIFTDG</sequence>
<dbReference type="RefSeq" id="WP_043752493.1">
    <property type="nucleotide sequence ID" value="NZ_AQQX01000010.1"/>
</dbReference>
<accession>A0A0A0EE80</accession>
<evidence type="ECO:0008006" key="3">
    <source>
        <dbReference type="Google" id="ProtNLM"/>
    </source>
</evidence>
<dbReference type="InterPro" id="IPR021466">
    <property type="entry name" value="Put_rhamnosyl_transferase"/>
</dbReference>
<dbReference type="Proteomes" id="UP000030004">
    <property type="component" value="Unassembled WGS sequence"/>
</dbReference>
<name>A0A0A0EE80_9RHOB</name>
<keyword evidence="2" id="KW-1185">Reference proteome</keyword>
<dbReference type="CDD" id="cd00761">
    <property type="entry name" value="Glyco_tranf_GTA_type"/>
    <property type="match status" value="1"/>
</dbReference>
<dbReference type="EMBL" id="AQQX01000010">
    <property type="protein sequence ID" value="KGM47522.1"/>
    <property type="molecule type" value="Genomic_DNA"/>
</dbReference>
<dbReference type="AlphaFoldDB" id="A0A0A0EE80"/>
<evidence type="ECO:0000313" key="2">
    <source>
        <dbReference type="Proteomes" id="UP000030004"/>
    </source>
</evidence>
<proteinExistence type="predicted"/>
<dbReference type="SUPFAM" id="SSF53448">
    <property type="entry name" value="Nucleotide-diphospho-sugar transferases"/>
    <property type="match status" value="1"/>
</dbReference>
<evidence type="ECO:0000313" key="1">
    <source>
        <dbReference type="EMBL" id="KGM47522.1"/>
    </source>
</evidence>
<dbReference type="Pfam" id="PF11316">
    <property type="entry name" value="Rhamno_transf"/>
    <property type="match status" value="1"/>
</dbReference>
<reference evidence="1 2" key="1">
    <citation type="journal article" date="2015" name="Antonie Van Leeuwenhoek">
        <title>Pseudooceanicola atlanticus gen. nov. sp. nov., isolated from surface seawater of the Atlantic Ocean and reclassification of Oceanicola batsensis, Oceanicola marinus, Oceanicola nitratireducens, Oceanicola nanhaiensis, Oceanicola antarcticus and Oceanicola flagellatus, as Pseudooceanicola batsensis comb. nov., Pseudooceanicola marinus comb. nov., Pseudooceanicola nitratireducens comb. nov., Pseudooceanicola nanhaiensis comb. nov., Pseudooceanicola antarcticus comb. nov., and Pseudooceanicola flagellatus comb. nov.</title>
        <authorList>
            <person name="Lai Q."/>
            <person name="Li G."/>
            <person name="Liu X."/>
            <person name="Du Y."/>
            <person name="Sun F."/>
            <person name="Shao Z."/>
        </authorList>
    </citation>
    <scope>NUCLEOTIDE SEQUENCE [LARGE SCALE GENOMIC DNA]</scope>
    <source>
        <strain evidence="1 2">22II-s11g</strain>
    </source>
</reference>
<comment type="caution">
    <text evidence="1">The sequence shown here is derived from an EMBL/GenBank/DDBJ whole genome shotgun (WGS) entry which is preliminary data.</text>
</comment>